<dbReference type="OrthoDB" id="2131431at2759"/>
<keyword evidence="2" id="KW-0472">Membrane</keyword>
<sequence>MSNETTRFCDWRVEIYDCQGYRYMWQGLFVDHGNGIRPLPVDCLLFFWTIAAYIRGTHSLLMLLNAYTRYWQRETFQELGFTVLCYGAVCYIIGIIYTIPVNYTSGKPTLKVDTKCDLSDSTVRDIYLPRPITLNYYLAIWLLLPTVTVFPSAVLSGIYRDIGDGEIADRWTSTQYIIYFFIDMLFATVGAYYGINFMLILRGSMKQFNRKSVNYHQSKNGTREALERLKYTMIYLAVLPLVSAPCWGMYGIYRQKMISSMNLANILMSTIWHAAGPQPLIALCQYLLAKRVYQHYTGKLTSSQNESLGSHSNLTASQQRPTLARSPTSNTFGEYITNDNSPDSSEDFAIDLKPIRNNDFNENNMLDADLAVSIPAPAYGSENDIERRA</sequence>
<proteinExistence type="predicted"/>
<feature type="transmembrane region" description="Helical" evidence="2">
    <location>
        <begin position="233"/>
        <end position="253"/>
    </location>
</feature>
<evidence type="ECO:0000313" key="4">
    <source>
        <dbReference type="Proteomes" id="UP000789759"/>
    </source>
</evidence>
<reference evidence="3" key="1">
    <citation type="submission" date="2021-06" db="EMBL/GenBank/DDBJ databases">
        <authorList>
            <person name="Kallberg Y."/>
            <person name="Tangrot J."/>
            <person name="Rosling A."/>
        </authorList>
    </citation>
    <scope>NUCLEOTIDE SEQUENCE</scope>
    <source>
        <strain evidence="3">FL966</strain>
    </source>
</reference>
<dbReference type="AlphaFoldDB" id="A0A9N9HE16"/>
<keyword evidence="4" id="KW-1185">Reference proteome</keyword>
<keyword evidence="2" id="KW-1133">Transmembrane helix</keyword>
<feature type="transmembrane region" description="Helical" evidence="2">
    <location>
        <begin position="79"/>
        <end position="99"/>
    </location>
</feature>
<organism evidence="3 4">
    <name type="scientific">Cetraspora pellucida</name>
    <dbReference type="NCBI Taxonomy" id="1433469"/>
    <lineage>
        <taxon>Eukaryota</taxon>
        <taxon>Fungi</taxon>
        <taxon>Fungi incertae sedis</taxon>
        <taxon>Mucoromycota</taxon>
        <taxon>Glomeromycotina</taxon>
        <taxon>Glomeromycetes</taxon>
        <taxon>Diversisporales</taxon>
        <taxon>Gigasporaceae</taxon>
        <taxon>Cetraspora</taxon>
    </lineage>
</organism>
<comment type="caution">
    <text evidence="3">The sequence shown here is derived from an EMBL/GenBank/DDBJ whole genome shotgun (WGS) entry which is preliminary data.</text>
</comment>
<feature type="transmembrane region" description="Helical" evidence="2">
    <location>
        <begin position="45"/>
        <end position="67"/>
    </location>
</feature>
<feature type="transmembrane region" description="Helical" evidence="2">
    <location>
        <begin position="134"/>
        <end position="155"/>
    </location>
</feature>
<accession>A0A9N9HE16</accession>
<feature type="compositionally biased region" description="Polar residues" evidence="1">
    <location>
        <begin position="302"/>
        <end position="343"/>
    </location>
</feature>
<feature type="transmembrane region" description="Helical" evidence="2">
    <location>
        <begin position="176"/>
        <end position="195"/>
    </location>
</feature>
<protein>
    <submittedName>
        <fullName evidence="3">5110_t:CDS:1</fullName>
    </submittedName>
</protein>
<dbReference type="EMBL" id="CAJVQA010009083">
    <property type="protein sequence ID" value="CAG8680929.1"/>
    <property type="molecule type" value="Genomic_DNA"/>
</dbReference>
<feature type="region of interest" description="Disordered" evidence="1">
    <location>
        <begin position="302"/>
        <end position="345"/>
    </location>
</feature>
<gene>
    <name evidence="3" type="ORF">CPELLU_LOCUS10785</name>
</gene>
<keyword evidence="2" id="KW-0812">Transmembrane</keyword>
<evidence type="ECO:0000256" key="1">
    <source>
        <dbReference type="SAM" id="MobiDB-lite"/>
    </source>
</evidence>
<evidence type="ECO:0000256" key="2">
    <source>
        <dbReference type="SAM" id="Phobius"/>
    </source>
</evidence>
<name>A0A9N9HE16_9GLOM</name>
<dbReference type="Proteomes" id="UP000789759">
    <property type="component" value="Unassembled WGS sequence"/>
</dbReference>
<evidence type="ECO:0000313" key="3">
    <source>
        <dbReference type="EMBL" id="CAG8680929.1"/>
    </source>
</evidence>